<keyword evidence="4" id="KW-1185">Reference proteome</keyword>
<evidence type="ECO:0000313" key="4">
    <source>
        <dbReference type="Proteomes" id="UP000827721"/>
    </source>
</evidence>
<dbReference type="PANTHER" id="PTHR43364">
    <property type="entry name" value="NADH-SPECIFIC METHYLGLYOXAL REDUCTASE-RELATED"/>
    <property type="match status" value="1"/>
</dbReference>
<organism evidence="3 4">
    <name type="scientific">Xanthoceras sorbifolium</name>
    <dbReference type="NCBI Taxonomy" id="99658"/>
    <lineage>
        <taxon>Eukaryota</taxon>
        <taxon>Viridiplantae</taxon>
        <taxon>Streptophyta</taxon>
        <taxon>Embryophyta</taxon>
        <taxon>Tracheophyta</taxon>
        <taxon>Spermatophyta</taxon>
        <taxon>Magnoliopsida</taxon>
        <taxon>eudicotyledons</taxon>
        <taxon>Gunneridae</taxon>
        <taxon>Pentapetalae</taxon>
        <taxon>rosids</taxon>
        <taxon>malvids</taxon>
        <taxon>Sapindales</taxon>
        <taxon>Sapindaceae</taxon>
        <taxon>Xanthoceroideae</taxon>
        <taxon>Xanthoceras</taxon>
    </lineage>
</organism>
<dbReference type="InterPro" id="IPR023210">
    <property type="entry name" value="NADP_OxRdtase_dom"/>
</dbReference>
<evidence type="ECO:0000259" key="2">
    <source>
        <dbReference type="Pfam" id="PF00248"/>
    </source>
</evidence>
<gene>
    <name evidence="3" type="ORF">JRO89_XS03G0095500</name>
</gene>
<reference evidence="3 4" key="1">
    <citation type="submission" date="2021-02" db="EMBL/GenBank/DDBJ databases">
        <title>Plant Genome Project.</title>
        <authorList>
            <person name="Zhang R.-G."/>
        </authorList>
    </citation>
    <scope>NUCLEOTIDE SEQUENCE [LARGE SCALE GENOMIC DNA]</scope>
    <source>
        <tissue evidence="3">Leaves</tissue>
    </source>
</reference>
<dbReference type="Proteomes" id="UP000827721">
    <property type="component" value="Unassembled WGS sequence"/>
</dbReference>
<proteinExistence type="predicted"/>
<dbReference type="PANTHER" id="PTHR43364:SF4">
    <property type="entry name" value="NAD(P)-LINKED OXIDOREDUCTASE SUPERFAMILY PROTEIN"/>
    <property type="match status" value="1"/>
</dbReference>
<accession>A0ABQ8I9B1</accession>
<keyword evidence="1" id="KW-0560">Oxidoreductase</keyword>
<sequence length="228" mass="26274">MLAEMTSSTTFSTFRPFLSNTNTNTTTSICTLSLFNLGRHSTHLFSNARRRKLFRTSIRAKQGNKNPLQYRKLGDSDLEISEIILGTMTFGEQNSEKEAHEILSYAFGHGINILDTAEAYPIPMKKETQGLTDLYISSWLKSQPRDKVILATKVCGYSELSGYLRDNATVLRVDAANIKESVEKSLKRLNTDYIDLLQIHWYSHFLYYYILRQYCHLIWHCAVYVLHV</sequence>
<protein>
    <recommendedName>
        <fullName evidence="2">NADP-dependent oxidoreductase domain-containing protein</fullName>
    </recommendedName>
</protein>
<name>A0ABQ8I9B1_9ROSI</name>
<dbReference type="Gene3D" id="3.20.20.100">
    <property type="entry name" value="NADP-dependent oxidoreductase domain"/>
    <property type="match status" value="1"/>
</dbReference>
<evidence type="ECO:0000256" key="1">
    <source>
        <dbReference type="ARBA" id="ARBA00023002"/>
    </source>
</evidence>
<feature type="domain" description="NADP-dependent oxidoreductase" evidence="2">
    <location>
        <begin position="82"/>
        <end position="204"/>
    </location>
</feature>
<dbReference type="SUPFAM" id="SSF51430">
    <property type="entry name" value="NAD(P)-linked oxidoreductase"/>
    <property type="match status" value="1"/>
</dbReference>
<evidence type="ECO:0000313" key="3">
    <source>
        <dbReference type="EMBL" id="KAH7573231.1"/>
    </source>
</evidence>
<dbReference type="InterPro" id="IPR036812">
    <property type="entry name" value="NAD(P)_OxRdtase_dom_sf"/>
</dbReference>
<dbReference type="Pfam" id="PF00248">
    <property type="entry name" value="Aldo_ket_red"/>
    <property type="match status" value="1"/>
</dbReference>
<comment type="caution">
    <text evidence="3">The sequence shown here is derived from an EMBL/GenBank/DDBJ whole genome shotgun (WGS) entry which is preliminary data.</text>
</comment>
<dbReference type="EMBL" id="JAFEMO010000003">
    <property type="protein sequence ID" value="KAH7573231.1"/>
    <property type="molecule type" value="Genomic_DNA"/>
</dbReference>
<dbReference type="InterPro" id="IPR050523">
    <property type="entry name" value="AKR_Detox_Biosynth"/>
</dbReference>